<dbReference type="InterPro" id="IPR005490">
    <property type="entry name" value="LD_TPept_cat_dom"/>
</dbReference>
<evidence type="ECO:0000256" key="10">
    <source>
        <dbReference type="SAM" id="MobiDB-lite"/>
    </source>
</evidence>
<dbReference type="UniPathway" id="UPA00219"/>
<dbReference type="PROSITE" id="PS51257">
    <property type="entry name" value="PROKAR_LIPOPROTEIN"/>
    <property type="match status" value="1"/>
</dbReference>
<evidence type="ECO:0000256" key="3">
    <source>
        <dbReference type="ARBA" id="ARBA00022676"/>
    </source>
</evidence>
<dbReference type="GO" id="GO:0018104">
    <property type="term" value="P:peptidoglycan-protein cross-linking"/>
    <property type="evidence" value="ECO:0007669"/>
    <property type="project" value="TreeGrafter"/>
</dbReference>
<sequence length="278" mass="30431">MSVKTDPREASAGKLSRRLFLLSMPVFVAGCTSTRGVMESAAVPAGPDPYYVAMYGPLPEEKFPLPATDIASVEQRFLRQQVDYHRSEMPGTIVVDTSNRFLYLVQENGKAMRYGIGVGKAGLEFEGSARVARKAQWPRWTPTQSMIAREPSRYAQYAGGMQPGLDNPLGPRALYLFQGPNDTLYRIHGTTEAWSIGLGVSSGCIRLFNQDIIDLYNRVALDTPVVVLQNEPLMYPQKQVPGWAARQMASYSSTPGETEAVAPAVGDTSAPRRPAANI</sequence>
<feature type="region of interest" description="Disordered" evidence="10">
    <location>
        <begin position="254"/>
        <end position="278"/>
    </location>
</feature>
<dbReference type="GO" id="GO:0016757">
    <property type="term" value="F:glycosyltransferase activity"/>
    <property type="evidence" value="ECO:0007669"/>
    <property type="project" value="UniProtKB-KW"/>
</dbReference>
<evidence type="ECO:0000259" key="11">
    <source>
        <dbReference type="PROSITE" id="PS52029"/>
    </source>
</evidence>
<dbReference type="CDD" id="cd16913">
    <property type="entry name" value="YkuD_like"/>
    <property type="match status" value="1"/>
</dbReference>
<evidence type="ECO:0000256" key="4">
    <source>
        <dbReference type="ARBA" id="ARBA00022679"/>
    </source>
</evidence>
<organism evidence="12 13">
    <name type="scientific">Aquamicrobium aerolatum DSM 21857</name>
    <dbReference type="NCBI Taxonomy" id="1121003"/>
    <lineage>
        <taxon>Bacteria</taxon>
        <taxon>Pseudomonadati</taxon>
        <taxon>Pseudomonadota</taxon>
        <taxon>Alphaproteobacteria</taxon>
        <taxon>Hyphomicrobiales</taxon>
        <taxon>Phyllobacteriaceae</taxon>
        <taxon>Aerobium</taxon>
    </lineage>
</organism>
<comment type="pathway">
    <text evidence="1 9">Cell wall biogenesis; peptidoglycan biosynthesis.</text>
</comment>
<dbReference type="Pfam" id="PF03734">
    <property type="entry name" value="YkuD"/>
    <property type="match status" value="1"/>
</dbReference>
<dbReference type="PANTHER" id="PTHR30582">
    <property type="entry name" value="L,D-TRANSPEPTIDASE"/>
    <property type="match status" value="1"/>
</dbReference>
<reference evidence="13" key="1">
    <citation type="submission" date="2016-10" db="EMBL/GenBank/DDBJ databases">
        <authorList>
            <person name="Varghese N."/>
            <person name="Submissions S."/>
        </authorList>
    </citation>
    <scope>NUCLEOTIDE SEQUENCE [LARGE SCALE GENOMIC DNA]</scope>
    <source>
        <strain evidence="13">DSM 21857</strain>
    </source>
</reference>
<keyword evidence="13" id="KW-1185">Reference proteome</keyword>
<keyword evidence="5" id="KW-0378">Hydrolase</keyword>
<name>A0A1I3KAI4_9HYPH</name>
<keyword evidence="4" id="KW-0808">Transferase</keyword>
<dbReference type="GO" id="GO:0008360">
    <property type="term" value="P:regulation of cell shape"/>
    <property type="evidence" value="ECO:0007669"/>
    <property type="project" value="UniProtKB-UniRule"/>
</dbReference>
<dbReference type="STRING" id="1121003.SAMN03080618_01112"/>
<evidence type="ECO:0000256" key="9">
    <source>
        <dbReference type="PROSITE-ProRule" id="PRU01373"/>
    </source>
</evidence>
<keyword evidence="7 9" id="KW-0573">Peptidoglycan synthesis</keyword>
<keyword evidence="12" id="KW-0449">Lipoprotein</keyword>
<keyword evidence="3" id="KW-0328">Glycosyltransferase</keyword>
<feature type="active site" description="Proton donor/acceptor" evidence="9">
    <location>
        <position position="188"/>
    </location>
</feature>
<keyword evidence="8 9" id="KW-0961">Cell wall biogenesis/degradation</keyword>
<evidence type="ECO:0000256" key="7">
    <source>
        <dbReference type="ARBA" id="ARBA00022984"/>
    </source>
</evidence>
<evidence type="ECO:0000256" key="1">
    <source>
        <dbReference type="ARBA" id="ARBA00004752"/>
    </source>
</evidence>
<dbReference type="RefSeq" id="WP_420492448.1">
    <property type="nucleotide sequence ID" value="NZ_FORF01000005.1"/>
</dbReference>
<dbReference type="InterPro" id="IPR050979">
    <property type="entry name" value="LD-transpeptidase"/>
</dbReference>
<evidence type="ECO:0000313" key="12">
    <source>
        <dbReference type="EMBL" id="SFI69308.1"/>
    </source>
</evidence>
<gene>
    <name evidence="12" type="ORF">SAMN03080618_01112</name>
</gene>
<dbReference type="InterPro" id="IPR038063">
    <property type="entry name" value="Transpep_catalytic_dom"/>
</dbReference>
<dbReference type="Gene3D" id="2.40.440.10">
    <property type="entry name" value="L,D-transpeptidase catalytic domain-like"/>
    <property type="match status" value="1"/>
</dbReference>
<dbReference type="PANTHER" id="PTHR30582:SF24">
    <property type="entry name" value="L,D-TRANSPEPTIDASE ERFK_SRFK-RELATED"/>
    <property type="match status" value="1"/>
</dbReference>
<protein>
    <submittedName>
        <fullName evidence="12">Lipoprotein-anchoring transpeptidase ErfK/SrfK</fullName>
    </submittedName>
</protein>
<keyword evidence="6 9" id="KW-0133">Cell shape</keyword>
<dbReference type="Proteomes" id="UP000242763">
    <property type="component" value="Unassembled WGS sequence"/>
</dbReference>
<feature type="active site" description="Nucleophile" evidence="9">
    <location>
        <position position="204"/>
    </location>
</feature>
<dbReference type="EMBL" id="FORF01000005">
    <property type="protein sequence ID" value="SFI69308.1"/>
    <property type="molecule type" value="Genomic_DNA"/>
</dbReference>
<comment type="similarity">
    <text evidence="2">Belongs to the YkuD family.</text>
</comment>
<proteinExistence type="inferred from homology"/>
<evidence type="ECO:0000256" key="8">
    <source>
        <dbReference type="ARBA" id="ARBA00023316"/>
    </source>
</evidence>
<dbReference type="GO" id="GO:0071972">
    <property type="term" value="F:peptidoglycan L,D-transpeptidase activity"/>
    <property type="evidence" value="ECO:0007669"/>
    <property type="project" value="TreeGrafter"/>
</dbReference>
<evidence type="ECO:0000256" key="6">
    <source>
        <dbReference type="ARBA" id="ARBA00022960"/>
    </source>
</evidence>
<feature type="domain" description="L,D-TPase catalytic" evidence="11">
    <location>
        <begin position="91"/>
        <end position="228"/>
    </location>
</feature>
<dbReference type="AlphaFoldDB" id="A0A1I3KAI4"/>
<evidence type="ECO:0000256" key="2">
    <source>
        <dbReference type="ARBA" id="ARBA00005992"/>
    </source>
</evidence>
<dbReference type="GO" id="GO:0005576">
    <property type="term" value="C:extracellular region"/>
    <property type="evidence" value="ECO:0007669"/>
    <property type="project" value="TreeGrafter"/>
</dbReference>
<dbReference type="PROSITE" id="PS52029">
    <property type="entry name" value="LD_TPASE"/>
    <property type="match status" value="1"/>
</dbReference>
<evidence type="ECO:0000256" key="5">
    <source>
        <dbReference type="ARBA" id="ARBA00022801"/>
    </source>
</evidence>
<dbReference type="FunFam" id="2.40.440.10:FF:000002">
    <property type="entry name" value="L,D-transpeptidase ErfK/SrfK"/>
    <property type="match status" value="1"/>
</dbReference>
<dbReference type="SUPFAM" id="SSF141523">
    <property type="entry name" value="L,D-transpeptidase catalytic domain-like"/>
    <property type="match status" value="1"/>
</dbReference>
<dbReference type="GO" id="GO:0071555">
    <property type="term" value="P:cell wall organization"/>
    <property type="evidence" value="ECO:0007669"/>
    <property type="project" value="UniProtKB-UniRule"/>
</dbReference>
<evidence type="ECO:0000313" key="13">
    <source>
        <dbReference type="Proteomes" id="UP000242763"/>
    </source>
</evidence>
<accession>A0A1I3KAI4</accession>